<sequence>SQNCPCAGRRFLIRLQQPEHQAHSQRSPISTESHHEIGLQTADTYPQNSWSLWSYCFIYPPMFIFHSREA</sequence>
<dbReference type="EMBL" id="JAAKFY010000018">
    <property type="protein sequence ID" value="KAF3843087.1"/>
    <property type="molecule type" value="Genomic_DNA"/>
</dbReference>
<gene>
    <name evidence="1" type="ORF">F7725_001936</name>
</gene>
<organism evidence="1 2">
    <name type="scientific">Dissostichus mawsoni</name>
    <name type="common">Antarctic cod</name>
    <dbReference type="NCBI Taxonomy" id="36200"/>
    <lineage>
        <taxon>Eukaryota</taxon>
        <taxon>Metazoa</taxon>
        <taxon>Chordata</taxon>
        <taxon>Craniata</taxon>
        <taxon>Vertebrata</taxon>
        <taxon>Euteleostomi</taxon>
        <taxon>Actinopterygii</taxon>
        <taxon>Neopterygii</taxon>
        <taxon>Teleostei</taxon>
        <taxon>Neoteleostei</taxon>
        <taxon>Acanthomorphata</taxon>
        <taxon>Eupercaria</taxon>
        <taxon>Perciformes</taxon>
        <taxon>Notothenioidei</taxon>
        <taxon>Nototheniidae</taxon>
        <taxon>Dissostichus</taxon>
    </lineage>
</organism>
<reference evidence="1 2" key="1">
    <citation type="submission" date="2020-03" db="EMBL/GenBank/DDBJ databases">
        <title>Dissostichus mawsoni Genome sequencing and assembly.</title>
        <authorList>
            <person name="Park H."/>
        </authorList>
    </citation>
    <scope>NUCLEOTIDE SEQUENCE [LARGE SCALE GENOMIC DNA]</scope>
    <source>
        <strain evidence="1">DM0001</strain>
        <tissue evidence="1">Muscle</tissue>
    </source>
</reference>
<protein>
    <submittedName>
        <fullName evidence="1">Uncharacterized protein</fullName>
    </submittedName>
</protein>
<evidence type="ECO:0000313" key="1">
    <source>
        <dbReference type="EMBL" id="KAF3843087.1"/>
    </source>
</evidence>
<proteinExistence type="predicted"/>
<dbReference type="Proteomes" id="UP000518266">
    <property type="component" value="Unassembled WGS sequence"/>
</dbReference>
<accession>A0A7J5Y346</accession>
<dbReference type="AlphaFoldDB" id="A0A7J5Y346"/>
<dbReference type="OrthoDB" id="10508549at2759"/>
<name>A0A7J5Y346_DISMA</name>
<feature type="non-terminal residue" evidence="1">
    <location>
        <position position="70"/>
    </location>
</feature>
<evidence type="ECO:0000313" key="2">
    <source>
        <dbReference type="Proteomes" id="UP000518266"/>
    </source>
</evidence>
<keyword evidence="2" id="KW-1185">Reference proteome</keyword>
<comment type="caution">
    <text evidence="1">The sequence shown here is derived from an EMBL/GenBank/DDBJ whole genome shotgun (WGS) entry which is preliminary data.</text>
</comment>
<feature type="non-terminal residue" evidence="1">
    <location>
        <position position="1"/>
    </location>
</feature>